<dbReference type="GO" id="GO:0004144">
    <property type="term" value="F:diacylglycerol O-acyltransferase activity"/>
    <property type="evidence" value="ECO:0007669"/>
    <property type="project" value="UniProtKB-EC"/>
</dbReference>
<proteinExistence type="inferred from homology"/>
<dbReference type="GO" id="GO:0047196">
    <property type="term" value="F:long-chain-alcohol O-fatty-acyltransferase activity"/>
    <property type="evidence" value="ECO:0007669"/>
    <property type="project" value="UniProtKB-EC"/>
</dbReference>
<evidence type="ECO:0000256" key="4">
    <source>
        <dbReference type="ARBA" id="ARBA00023315"/>
    </source>
</evidence>
<dbReference type="AlphaFoldDB" id="A0A6P8HM90"/>
<gene>
    <name evidence="12 13" type="primary">LOC116294062</name>
</gene>
<feature type="domain" description="O-acyltransferase WSD1-like N-terminal" evidence="9">
    <location>
        <begin position="102"/>
        <end position="230"/>
    </location>
</feature>
<comment type="pathway">
    <text evidence="2">Lipid metabolism.</text>
</comment>
<evidence type="ECO:0000256" key="5">
    <source>
        <dbReference type="ARBA" id="ARBA00024360"/>
    </source>
</evidence>
<dbReference type="RefSeq" id="XP_031557464.1">
    <property type="nucleotide sequence ID" value="XM_031701604.1"/>
</dbReference>
<dbReference type="Pfam" id="PF03007">
    <property type="entry name" value="WS_DGAT_cat"/>
    <property type="match status" value="1"/>
</dbReference>
<keyword evidence="8" id="KW-0472">Membrane</keyword>
<evidence type="ECO:0000313" key="11">
    <source>
        <dbReference type="Proteomes" id="UP000515163"/>
    </source>
</evidence>
<comment type="catalytic activity">
    <reaction evidence="7">
        <text>an acyl-CoA + a 1,2-diacyl-sn-glycerol = a triacyl-sn-glycerol + CoA</text>
        <dbReference type="Rhea" id="RHEA:10868"/>
        <dbReference type="ChEBI" id="CHEBI:17815"/>
        <dbReference type="ChEBI" id="CHEBI:57287"/>
        <dbReference type="ChEBI" id="CHEBI:58342"/>
        <dbReference type="ChEBI" id="CHEBI:64615"/>
        <dbReference type="EC" id="2.3.1.20"/>
    </reaction>
</comment>
<comment type="catalytic activity">
    <reaction evidence="6">
        <text>a long chain fatty alcohol + a fatty acyl-CoA = a long-chain alcohol wax ester + CoA</text>
        <dbReference type="Rhea" id="RHEA:38443"/>
        <dbReference type="ChEBI" id="CHEBI:17135"/>
        <dbReference type="ChEBI" id="CHEBI:57287"/>
        <dbReference type="ChEBI" id="CHEBI:77636"/>
        <dbReference type="ChEBI" id="CHEBI:235323"/>
        <dbReference type="EC" id="2.3.1.75"/>
    </reaction>
</comment>
<feature type="domain" description="O-acyltransferase WSD1 C-terminal" evidence="10">
    <location>
        <begin position="341"/>
        <end position="482"/>
    </location>
</feature>
<comment type="pathway">
    <text evidence="1">Glycerolipid metabolism; triacylglycerol biosynthesis.</text>
</comment>
<dbReference type="UniPathway" id="UPA00282"/>
<dbReference type="InterPro" id="IPR045034">
    <property type="entry name" value="O-acyltransferase_WSD1-like"/>
</dbReference>
<keyword evidence="8" id="KW-1133">Transmembrane helix</keyword>
<dbReference type="InterPro" id="IPR009721">
    <property type="entry name" value="O-acyltransferase_WSD1_C"/>
</dbReference>
<dbReference type="Pfam" id="PF06974">
    <property type="entry name" value="WS_DGAT_C"/>
    <property type="match status" value="1"/>
</dbReference>
<sequence>MTNYLRYLRALPSFIYGVLCFSAILVWVVIATLTLPFYFIFRLFKLIQSNLVSYYDLGKLLAYKDVPFLHESENNRNFINGLFVINGTPDIDQLRELLMDRVILNSEEPSYLRMRQKVVKQYGHYVWQAEEDFDIKKHVMFSDGPSPCTEAELQQTMSNLASEPFPEDISPWIFVVMPLNMGKEQFAVCIRIHHALGDGFALVGLIARMVDRKPELLRVQKPVPTPCDKQKQVWKTVLTGPLALLSVALAMSTNNPFLSKNKLSGEKLFSWTKPISMDLIKEIKTRTGTTVNDVLSACIAGALRRYLQSEGQQDPNDVQIAVSINTRSPNILSKDNIPLENHTTGLLCSLPVGIVDPIQRIYETKHRMDDMKASSDWKIFGFIFNYVVGTLPECIGRFSSYSLNKHCCLILSNVPGPLSSLELNGSEIESVIAWPPLMSDTSMSMSVFSYAGSLRMSVMTDKAVMSNPNKLTKMFIDEFHEMYNELTSMKAKQ</sequence>
<keyword evidence="8" id="KW-0812">Transmembrane</keyword>
<dbReference type="InterPro" id="IPR004255">
    <property type="entry name" value="O-acyltransferase_WSD1_N"/>
</dbReference>
<evidence type="ECO:0000259" key="10">
    <source>
        <dbReference type="Pfam" id="PF06974"/>
    </source>
</evidence>
<dbReference type="GO" id="GO:0005886">
    <property type="term" value="C:plasma membrane"/>
    <property type="evidence" value="ECO:0007669"/>
    <property type="project" value="TreeGrafter"/>
</dbReference>
<reference evidence="12 13" key="1">
    <citation type="submission" date="2025-04" db="UniProtKB">
        <authorList>
            <consortium name="RefSeq"/>
        </authorList>
    </citation>
    <scope>IDENTIFICATION</scope>
    <source>
        <tissue evidence="12 13">Tentacle</tissue>
    </source>
</reference>
<dbReference type="Proteomes" id="UP000515163">
    <property type="component" value="Unplaced"/>
</dbReference>
<dbReference type="PANTHER" id="PTHR31650:SF1">
    <property type="entry name" value="WAX ESTER SYNTHASE_DIACYLGLYCEROL ACYLTRANSFERASE 4-RELATED"/>
    <property type="match status" value="1"/>
</dbReference>
<comment type="similarity">
    <text evidence="5">In the N-terminal section; belongs to the long-chain O-acyltransferase family.</text>
</comment>
<evidence type="ECO:0000256" key="1">
    <source>
        <dbReference type="ARBA" id="ARBA00004771"/>
    </source>
</evidence>
<dbReference type="RefSeq" id="XP_031557456.1">
    <property type="nucleotide sequence ID" value="XM_031701596.1"/>
</dbReference>
<organism evidence="11 13">
    <name type="scientific">Actinia tenebrosa</name>
    <name type="common">Australian red waratah sea anemone</name>
    <dbReference type="NCBI Taxonomy" id="6105"/>
    <lineage>
        <taxon>Eukaryota</taxon>
        <taxon>Metazoa</taxon>
        <taxon>Cnidaria</taxon>
        <taxon>Anthozoa</taxon>
        <taxon>Hexacorallia</taxon>
        <taxon>Actiniaria</taxon>
        <taxon>Actiniidae</taxon>
        <taxon>Actinia</taxon>
    </lineage>
</organism>
<evidence type="ECO:0000256" key="8">
    <source>
        <dbReference type="SAM" id="Phobius"/>
    </source>
</evidence>
<dbReference type="GeneID" id="116294062"/>
<evidence type="ECO:0000313" key="12">
    <source>
        <dbReference type="RefSeq" id="XP_031557456.1"/>
    </source>
</evidence>
<accession>A0A6P8HM90</accession>
<evidence type="ECO:0000256" key="6">
    <source>
        <dbReference type="ARBA" id="ARBA00047604"/>
    </source>
</evidence>
<dbReference type="PANTHER" id="PTHR31650">
    <property type="entry name" value="O-ACYLTRANSFERASE (WSD1-LIKE) FAMILY PROTEIN"/>
    <property type="match status" value="1"/>
</dbReference>
<evidence type="ECO:0000256" key="3">
    <source>
        <dbReference type="ARBA" id="ARBA00022679"/>
    </source>
</evidence>
<dbReference type="KEGG" id="aten:116294062"/>
<name>A0A6P8HM90_ACTTE</name>
<feature type="transmembrane region" description="Helical" evidence="8">
    <location>
        <begin position="14"/>
        <end position="41"/>
    </location>
</feature>
<evidence type="ECO:0000256" key="2">
    <source>
        <dbReference type="ARBA" id="ARBA00005189"/>
    </source>
</evidence>
<keyword evidence="4" id="KW-0012">Acyltransferase</keyword>
<keyword evidence="3" id="KW-0808">Transferase</keyword>
<dbReference type="GO" id="GO:0019432">
    <property type="term" value="P:triglyceride biosynthetic process"/>
    <property type="evidence" value="ECO:0007669"/>
    <property type="project" value="UniProtKB-UniPathway"/>
</dbReference>
<evidence type="ECO:0000313" key="13">
    <source>
        <dbReference type="RefSeq" id="XP_031557464.1"/>
    </source>
</evidence>
<protein>
    <submittedName>
        <fullName evidence="12 13">Uncharacterized protein LOC116294062</fullName>
    </submittedName>
</protein>
<evidence type="ECO:0000256" key="7">
    <source>
        <dbReference type="ARBA" id="ARBA00048109"/>
    </source>
</evidence>
<dbReference type="OrthoDB" id="619536at2759"/>
<keyword evidence="11" id="KW-1185">Reference proteome</keyword>
<evidence type="ECO:0000259" key="9">
    <source>
        <dbReference type="Pfam" id="PF03007"/>
    </source>
</evidence>